<dbReference type="PANTHER" id="PTHR28259:SF1">
    <property type="entry name" value="FLUORIDE EXPORT PROTEIN 1-RELATED"/>
    <property type="match status" value="1"/>
</dbReference>
<keyword evidence="3 10" id="KW-0812">Transmembrane</keyword>
<dbReference type="RefSeq" id="WP_160647512.1">
    <property type="nucleotide sequence ID" value="NZ_SIJB01000036.1"/>
</dbReference>
<evidence type="ECO:0000256" key="1">
    <source>
        <dbReference type="ARBA" id="ARBA00004651"/>
    </source>
</evidence>
<name>A0A6N9Q759_9BACL</name>
<dbReference type="GO" id="GO:0046872">
    <property type="term" value="F:metal ion binding"/>
    <property type="evidence" value="ECO:0007669"/>
    <property type="project" value="UniProtKB-KW"/>
</dbReference>
<keyword evidence="12" id="KW-1185">Reference proteome</keyword>
<proteinExistence type="inferred from homology"/>
<keyword evidence="10" id="KW-0406">Ion transport</keyword>
<comment type="function">
    <text evidence="9 10">Fluoride-specific ion channel. Important for reducing fluoride concentration in the cell, thus reducing its toxicity.</text>
</comment>
<feature type="binding site" evidence="10">
    <location>
        <position position="80"/>
    </location>
    <ligand>
        <name>Na(+)</name>
        <dbReference type="ChEBI" id="CHEBI:29101"/>
        <note>structural</note>
    </ligand>
</feature>
<feature type="transmembrane region" description="Helical" evidence="10">
    <location>
        <begin position="70"/>
        <end position="90"/>
    </location>
</feature>
<dbReference type="PANTHER" id="PTHR28259">
    <property type="entry name" value="FLUORIDE EXPORT PROTEIN 1-RELATED"/>
    <property type="match status" value="1"/>
</dbReference>
<dbReference type="GO" id="GO:0140114">
    <property type="term" value="P:cellular detoxification of fluoride"/>
    <property type="evidence" value="ECO:0007669"/>
    <property type="project" value="UniProtKB-UniRule"/>
</dbReference>
<dbReference type="Pfam" id="PF02537">
    <property type="entry name" value="CRCB"/>
    <property type="match status" value="1"/>
</dbReference>
<dbReference type="EMBL" id="SIJB01000036">
    <property type="protein sequence ID" value="NBI30697.1"/>
    <property type="molecule type" value="Genomic_DNA"/>
</dbReference>
<evidence type="ECO:0000256" key="8">
    <source>
        <dbReference type="ARBA" id="ARBA00035585"/>
    </source>
</evidence>
<evidence type="ECO:0000256" key="2">
    <source>
        <dbReference type="ARBA" id="ARBA00022475"/>
    </source>
</evidence>
<organism evidence="11 12">
    <name type="scientific">Chengkuizengella marina</name>
    <dbReference type="NCBI Taxonomy" id="2507566"/>
    <lineage>
        <taxon>Bacteria</taxon>
        <taxon>Bacillati</taxon>
        <taxon>Bacillota</taxon>
        <taxon>Bacilli</taxon>
        <taxon>Bacillales</taxon>
        <taxon>Paenibacillaceae</taxon>
        <taxon>Chengkuizengella</taxon>
    </lineage>
</organism>
<keyword evidence="5 10" id="KW-0472">Membrane</keyword>
<dbReference type="OrthoDB" id="9799631at2"/>
<evidence type="ECO:0000256" key="4">
    <source>
        <dbReference type="ARBA" id="ARBA00022989"/>
    </source>
</evidence>
<comment type="caution">
    <text evidence="11">The sequence shown here is derived from an EMBL/GenBank/DDBJ whole genome shotgun (WGS) entry which is preliminary data.</text>
</comment>
<keyword evidence="4 10" id="KW-1133">Transmembrane helix</keyword>
<dbReference type="HAMAP" id="MF_00454">
    <property type="entry name" value="FluC"/>
    <property type="match status" value="1"/>
</dbReference>
<keyword evidence="10" id="KW-0915">Sodium</keyword>
<evidence type="ECO:0000256" key="5">
    <source>
        <dbReference type="ARBA" id="ARBA00023136"/>
    </source>
</evidence>
<gene>
    <name evidence="10 11" type="primary">crcB</name>
    <name evidence="10" type="synonym">fluC</name>
    <name evidence="11" type="ORF">ERL59_17235</name>
</gene>
<keyword evidence="6 10" id="KW-0407">Ion channel</keyword>
<sequence length="130" mass="14745">MSWLNNDKAIYLYIGLAGFIGANLRFMVSELTYFSDYFFPTGTLLCNYIGCFALGWFSEYIKISQLSRRIKTAISTGLIGSFTTFSAFSVETISLIQDEKMFIAFIYIFVSFIGGSLFVWIGYKIGRVFA</sequence>
<dbReference type="InterPro" id="IPR003691">
    <property type="entry name" value="FluC"/>
</dbReference>
<dbReference type="GO" id="GO:0005886">
    <property type="term" value="C:plasma membrane"/>
    <property type="evidence" value="ECO:0007669"/>
    <property type="project" value="UniProtKB-SubCell"/>
</dbReference>
<feature type="binding site" evidence="10">
    <location>
        <position position="83"/>
    </location>
    <ligand>
        <name>Na(+)</name>
        <dbReference type="ChEBI" id="CHEBI:29101"/>
        <note>structural</note>
    </ligand>
</feature>
<dbReference type="NCBIfam" id="TIGR00494">
    <property type="entry name" value="crcB"/>
    <property type="match status" value="1"/>
</dbReference>
<dbReference type="Proteomes" id="UP000448943">
    <property type="component" value="Unassembled WGS sequence"/>
</dbReference>
<evidence type="ECO:0000256" key="10">
    <source>
        <dbReference type="HAMAP-Rule" id="MF_00454"/>
    </source>
</evidence>
<feature type="transmembrane region" description="Helical" evidence="10">
    <location>
        <begin position="9"/>
        <end position="26"/>
    </location>
</feature>
<evidence type="ECO:0000313" key="12">
    <source>
        <dbReference type="Proteomes" id="UP000448943"/>
    </source>
</evidence>
<comment type="similarity">
    <text evidence="7 10">Belongs to the fluoride channel Fluc/FEX (TC 1.A.43) family.</text>
</comment>
<comment type="activity regulation">
    <text evidence="10">Na(+) is not transported, but it plays an essential structural role and its presence is essential for fluoride channel function.</text>
</comment>
<dbReference type="GO" id="GO:0062054">
    <property type="term" value="F:fluoride channel activity"/>
    <property type="evidence" value="ECO:0007669"/>
    <property type="project" value="UniProtKB-UniRule"/>
</dbReference>
<keyword evidence="10" id="KW-0813">Transport</keyword>
<comment type="subcellular location">
    <subcellularLocation>
        <location evidence="1 10">Cell membrane</location>
        <topology evidence="1 10">Multi-pass membrane protein</topology>
    </subcellularLocation>
</comment>
<evidence type="ECO:0000256" key="3">
    <source>
        <dbReference type="ARBA" id="ARBA00022692"/>
    </source>
</evidence>
<feature type="transmembrane region" description="Helical" evidence="10">
    <location>
        <begin position="102"/>
        <end position="123"/>
    </location>
</feature>
<evidence type="ECO:0000256" key="9">
    <source>
        <dbReference type="ARBA" id="ARBA00049940"/>
    </source>
</evidence>
<accession>A0A6N9Q759</accession>
<feature type="transmembrane region" description="Helical" evidence="10">
    <location>
        <begin position="38"/>
        <end position="58"/>
    </location>
</feature>
<reference evidence="11 12" key="1">
    <citation type="submission" date="2019-01" db="EMBL/GenBank/DDBJ databases">
        <title>Chengkuizengella sp. nov., isolated from deep-sea sediment of East Pacific Ocean.</title>
        <authorList>
            <person name="Yang J."/>
            <person name="Lai Q."/>
            <person name="Shao Z."/>
        </authorList>
    </citation>
    <scope>NUCLEOTIDE SEQUENCE [LARGE SCALE GENOMIC DNA]</scope>
    <source>
        <strain evidence="11 12">YPA3-1-1</strain>
    </source>
</reference>
<comment type="catalytic activity">
    <reaction evidence="8">
        <text>fluoride(in) = fluoride(out)</text>
        <dbReference type="Rhea" id="RHEA:76159"/>
        <dbReference type="ChEBI" id="CHEBI:17051"/>
    </reaction>
    <physiologicalReaction direction="left-to-right" evidence="8">
        <dbReference type="Rhea" id="RHEA:76160"/>
    </physiologicalReaction>
</comment>
<keyword evidence="2 10" id="KW-1003">Cell membrane</keyword>
<keyword evidence="10" id="KW-0479">Metal-binding</keyword>
<evidence type="ECO:0000256" key="7">
    <source>
        <dbReference type="ARBA" id="ARBA00035120"/>
    </source>
</evidence>
<protein>
    <recommendedName>
        <fullName evidence="10">Fluoride-specific ion channel FluC</fullName>
    </recommendedName>
</protein>
<dbReference type="AlphaFoldDB" id="A0A6N9Q759"/>
<evidence type="ECO:0000256" key="6">
    <source>
        <dbReference type="ARBA" id="ARBA00023303"/>
    </source>
</evidence>
<evidence type="ECO:0000313" key="11">
    <source>
        <dbReference type="EMBL" id="NBI30697.1"/>
    </source>
</evidence>